<dbReference type="RefSeq" id="WP_342854182.1">
    <property type="nucleotide sequence ID" value="NZ_JBBMRA010000005.1"/>
</dbReference>
<dbReference type="Pfam" id="PF04542">
    <property type="entry name" value="Sigma70_r2"/>
    <property type="match status" value="1"/>
</dbReference>
<protein>
    <submittedName>
        <fullName evidence="7">Sigma-70 family RNA polymerase sigma factor</fullName>
    </submittedName>
</protein>
<evidence type="ECO:0000256" key="4">
    <source>
        <dbReference type="ARBA" id="ARBA00023163"/>
    </source>
</evidence>
<dbReference type="Gene3D" id="1.10.1740.10">
    <property type="match status" value="1"/>
</dbReference>
<dbReference type="InterPro" id="IPR013325">
    <property type="entry name" value="RNA_pol_sigma_r2"/>
</dbReference>
<evidence type="ECO:0000256" key="3">
    <source>
        <dbReference type="ARBA" id="ARBA00023082"/>
    </source>
</evidence>
<dbReference type="InterPro" id="IPR013249">
    <property type="entry name" value="RNA_pol_sigma70_r4_t2"/>
</dbReference>
<dbReference type="NCBIfam" id="TIGR02937">
    <property type="entry name" value="sigma70-ECF"/>
    <property type="match status" value="1"/>
</dbReference>
<proteinExistence type="inferred from homology"/>
<keyword evidence="3" id="KW-0731">Sigma factor</keyword>
<dbReference type="InterPro" id="IPR036388">
    <property type="entry name" value="WH-like_DNA-bd_sf"/>
</dbReference>
<dbReference type="CDD" id="cd06171">
    <property type="entry name" value="Sigma70_r4"/>
    <property type="match status" value="1"/>
</dbReference>
<comment type="caution">
    <text evidence="7">The sequence shown here is derived from an EMBL/GenBank/DDBJ whole genome shotgun (WGS) entry which is preliminary data.</text>
</comment>
<dbReference type="EMBL" id="JBBMRA010000005">
    <property type="protein sequence ID" value="MEM5536221.1"/>
    <property type="molecule type" value="Genomic_DNA"/>
</dbReference>
<dbReference type="InterPro" id="IPR014284">
    <property type="entry name" value="RNA_pol_sigma-70_dom"/>
</dbReference>
<comment type="similarity">
    <text evidence="1">Belongs to the sigma-70 factor family. ECF subfamily.</text>
</comment>
<feature type="domain" description="RNA polymerase sigma factor 70 region 4 type 2" evidence="6">
    <location>
        <begin position="144"/>
        <end position="195"/>
    </location>
</feature>
<evidence type="ECO:0000256" key="1">
    <source>
        <dbReference type="ARBA" id="ARBA00010641"/>
    </source>
</evidence>
<evidence type="ECO:0000256" key="2">
    <source>
        <dbReference type="ARBA" id="ARBA00023015"/>
    </source>
</evidence>
<dbReference type="PANTHER" id="PTHR43133">
    <property type="entry name" value="RNA POLYMERASE ECF-TYPE SIGMA FACTO"/>
    <property type="match status" value="1"/>
</dbReference>
<gene>
    <name evidence="7" type="ORF">WNY58_07435</name>
</gene>
<keyword evidence="4" id="KW-0804">Transcription</keyword>
<dbReference type="PANTHER" id="PTHR43133:SF62">
    <property type="entry name" value="RNA POLYMERASE SIGMA FACTOR SIGZ"/>
    <property type="match status" value="1"/>
</dbReference>
<evidence type="ECO:0000313" key="7">
    <source>
        <dbReference type="EMBL" id="MEM5536221.1"/>
    </source>
</evidence>
<sequence length="203" mass="23598">MENKPPGEDVENVVVMPTVTDHKSSADPDWSALLTRLTEHKDKAVYVRLFRHFAPRVKAYLIRLGLVESVAEELMQETMLTVWRKAHLYNSQKAAASTWIFTLARNKSIDLMRKQKYPECDLEQWEEEPDDQHDPCEQRIIAERMNKAINTLPENQAQVIYMSFFEGRSHSDISSRLGIPLGSVKSRIRLASEKLKWMWREGV</sequence>
<dbReference type="InterPro" id="IPR039425">
    <property type="entry name" value="RNA_pol_sigma-70-like"/>
</dbReference>
<name>A0ABU9TS52_9GAMM</name>
<organism evidence="7 8">
    <name type="scientific">Neptuniibacter pectenicola</name>
    <dbReference type="NCBI Taxonomy" id="1806669"/>
    <lineage>
        <taxon>Bacteria</taxon>
        <taxon>Pseudomonadati</taxon>
        <taxon>Pseudomonadota</taxon>
        <taxon>Gammaproteobacteria</taxon>
        <taxon>Oceanospirillales</taxon>
        <taxon>Oceanospirillaceae</taxon>
        <taxon>Neptuniibacter</taxon>
    </lineage>
</organism>
<keyword evidence="2" id="KW-0805">Transcription regulation</keyword>
<reference evidence="7 8" key="1">
    <citation type="submission" date="2024-03" db="EMBL/GenBank/DDBJ databases">
        <title>Community enrichment and isolation of bacterial strains for fucoidan degradation.</title>
        <authorList>
            <person name="Sichert A."/>
        </authorList>
    </citation>
    <scope>NUCLEOTIDE SEQUENCE [LARGE SCALE GENOMIC DNA]</scope>
    <source>
        <strain evidence="7 8">AS76</strain>
    </source>
</reference>
<dbReference type="SUPFAM" id="SSF88946">
    <property type="entry name" value="Sigma2 domain of RNA polymerase sigma factors"/>
    <property type="match status" value="1"/>
</dbReference>
<dbReference type="InterPro" id="IPR013324">
    <property type="entry name" value="RNA_pol_sigma_r3/r4-like"/>
</dbReference>
<evidence type="ECO:0000259" key="6">
    <source>
        <dbReference type="Pfam" id="PF08281"/>
    </source>
</evidence>
<dbReference type="Proteomes" id="UP001449225">
    <property type="component" value="Unassembled WGS sequence"/>
</dbReference>
<dbReference type="Pfam" id="PF08281">
    <property type="entry name" value="Sigma70_r4_2"/>
    <property type="match status" value="1"/>
</dbReference>
<dbReference type="SUPFAM" id="SSF88659">
    <property type="entry name" value="Sigma3 and sigma4 domains of RNA polymerase sigma factors"/>
    <property type="match status" value="1"/>
</dbReference>
<evidence type="ECO:0000259" key="5">
    <source>
        <dbReference type="Pfam" id="PF04542"/>
    </source>
</evidence>
<dbReference type="InterPro" id="IPR007627">
    <property type="entry name" value="RNA_pol_sigma70_r2"/>
</dbReference>
<keyword evidence="8" id="KW-1185">Reference proteome</keyword>
<dbReference type="Gene3D" id="1.10.10.10">
    <property type="entry name" value="Winged helix-like DNA-binding domain superfamily/Winged helix DNA-binding domain"/>
    <property type="match status" value="1"/>
</dbReference>
<evidence type="ECO:0000313" key="8">
    <source>
        <dbReference type="Proteomes" id="UP001449225"/>
    </source>
</evidence>
<feature type="domain" description="RNA polymerase sigma-70 region 2" evidence="5">
    <location>
        <begin position="49"/>
        <end position="116"/>
    </location>
</feature>
<accession>A0ABU9TS52</accession>